<evidence type="ECO:0000256" key="1">
    <source>
        <dbReference type="PIRNR" id="PIRNR017126"/>
    </source>
</evidence>
<keyword evidence="1" id="KW-0131">Cell cycle</keyword>
<accession>A0A6J1AQL3</accession>
<dbReference type="InterPro" id="IPR022816">
    <property type="entry name" value="Condensin_barren_su2"/>
</dbReference>
<dbReference type="GO" id="GO:0051301">
    <property type="term" value="P:cell division"/>
    <property type="evidence" value="ECO:0007669"/>
    <property type="project" value="UniProtKB-KW"/>
</dbReference>
<evidence type="ECO:0000313" key="2">
    <source>
        <dbReference type="Proteomes" id="UP000504621"/>
    </source>
</evidence>
<organism evidence="2 3">
    <name type="scientific">Herrania umbratica</name>
    <dbReference type="NCBI Taxonomy" id="108875"/>
    <lineage>
        <taxon>Eukaryota</taxon>
        <taxon>Viridiplantae</taxon>
        <taxon>Streptophyta</taxon>
        <taxon>Embryophyta</taxon>
        <taxon>Tracheophyta</taxon>
        <taxon>Spermatophyta</taxon>
        <taxon>Magnoliopsida</taxon>
        <taxon>eudicotyledons</taxon>
        <taxon>Gunneridae</taxon>
        <taxon>Pentapetalae</taxon>
        <taxon>rosids</taxon>
        <taxon>malvids</taxon>
        <taxon>Malvales</taxon>
        <taxon>Malvaceae</taxon>
        <taxon>Byttnerioideae</taxon>
        <taxon>Herrania</taxon>
    </lineage>
</organism>
<dbReference type="AlphaFoldDB" id="A0A6J1AQL3"/>
<gene>
    <name evidence="3" type="primary">LOC110419974</name>
</gene>
<dbReference type="PANTHER" id="PTHR13108">
    <property type="entry name" value="CONDENSIN COMPLEX SUBUNIT 2"/>
    <property type="match status" value="1"/>
</dbReference>
<sequence>MLPTKTIPSLFFKFLGLVMEEALSPRQRAPVLNRLQSPTSSFFLGSNNDQLERAQARAAARAAAVRRCLTVVPPPAPPPPSDPCLSKDQIIELFQNCIKLASENKINQKNTWELKLIDHLSEIIKVEAAEGDSETNFQKASCTLEAGVKIYSFRVDAVHAEAYKVLGGIHRAGQEDEQETIVVGDNVNNREESCCNKKESERKISPVSTLESSFEALNAKKFDVAFAVDPLYHQTSAQFDEGGAKGLLLNNLGVYEGCRVLFDSFEVPGKCQSGALHNNNLDIIDISFARESVEKMVVNMLAKNEICPTLKVIVCHFDEDNQRSSETFDVGQKCDIRVDTANAYEAESDDTLLENYDACIFDHDEVSSGVNEGSNFDRTIHDCHEENDTYASYEPDLGDRFEDIGKFLFQGLGFTSKQNAWAGPNHWKYQNCKGSEDIPATNAESKSKNLKEVDVDFTKSLDKEMPDVFAPPKSPTLLLLPANRVPCNNTLPEDCHYQPESLVKLFLLPKIMCLGKRRRKCSDNSACQQNNDFDQALPSWDNESSLGGQFNDGCVYDDVGNLDDLVSQPRQVNQIEVQCDKTSKQVDVHALKESLWDHMQGSHEVAEVVDKDALSFKHVLATFSFNCQAAASEDISPHLCFICLLHLANDHGLSIQDCPSLDDLSIHLPASWQSTDSVA</sequence>
<dbReference type="PANTHER" id="PTHR13108:SF10">
    <property type="entry name" value="CONDENSIN COMPLEX SUBUNIT 2"/>
    <property type="match status" value="1"/>
</dbReference>
<keyword evidence="1" id="KW-0132">Cell division</keyword>
<dbReference type="Pfam" id="PF05786">
    <property type="entry name" value="Cnd2"/>
    <property type="match status" value="2"/>
</dbReference>
<keyword evidence="1" id="KW-0226">DNA condensation</keyword>
<keyword evidence="1" id="KW-0498">Mitosis</keyword>
<dbReference type="RefSeq" id="XP_021288789.1">
    <property type="nucleotide sequence ID" value="XM_021433114.1"/>
</dbReference>
<dbReference type="GO" id="GO:0000796">
    <property type="term" value="C:condensin complex"/>
    <property type="evidence" value="ECO:0007669"/>
    <property type="project" value="InterPro"/>
</dbReference>
<dbReference type="GeneID" id="110419974"/>
<dbReference type="Proteomes" id="UP000504621">
    <property type="component" value="Unplaced"/>
</dbReference>
<dbReference type="GO" id="GO:0007076">
    <property type="term" value="P:mitotic chromosome condensation"/>
    <property type="evidence" value="ECO:0007669"/>
    <property type="project" value="InterPro"/>
</dbReference>
<keyword evidence="2" id="KW-1185">Reference proteome</keyword>
<evidence type="ECO:0000313" key="3">
    <source>
        <dbReference type="RefSeq" id="XP_021288789.1"/>
    </source>
</evidence>
<reference evidence="3" key="1">
    <citation type="submission" date="2025-08" db="UniProtKB">
        <authorList>
            <consortium name="RefSeq"/>
        </authorList>
    </citation>
    <scope>IDENTIFICATION</scope>
    <source>
        <tissue evidence="3">Leaf</tissue>
    </source>
</reference>
<proteinExistence type="inferred from homology"/>
<comment type="similarity">
    <text evidence="1">Belongs to the CND2 (condensin subunit 2) family.</text>
</comment>
<name>A0A6J1AQL3_9ROSI</name>
<dbReference type="OrthoDB" id="362021at2759"/>
<protein>
    <recommendedName>
        <fullName evidence="1">Condensin complex subunit 2</fullName>
    </recommendedName>
</protein>
<comment type="function">
    <text evidence="1">Regulatory subunit of the condensin complex, a complex required for conversion of interphase chromatin into mitotic-like condense chromosomes.</text>
</comment>
<dbReference type="GO" id="GO:0003682">
    <property type="term" value="F:chromatin binding"/>
    <property type="evidence" value="ECO:0007669"/>
    <property type="project" value="TreeGrafter"/>
</dbReference>
<dbReference type="PIRSF" id="PIRSF017126">
    <property type="entry name" value="Condensin_H"/>
    <property type="match status" value="1"/>
</dbReference>